<protein>
    <submittedName>
        <fullName evidence="1">Uncharacterized protein</fullName>
    </submittedName>
</protein>
<proteinExistence type="predicted"/>
<sequence length="67" mass="8008">MPLKKVQNNQLLDSSFHPQALLFNSGEVFSQQPIKPLTINRNKFCYTHYIYKNLKTIVHEHSYFIRK</sequence>
<organism evidence="1 2">
    <name type="scientific">Prevotella heparinolytica</name>
    <dbReference type="NCBI Taxonomy" id="28113"/>
    <lineage>
        <taxon>Bacteria</taxon>
        <taxon>Pseudomonadati</taxon>
        <taxon>Bacteroidota</taxon>
        <taxon>Bacteroidia</taxon>
        <taxon>Bacteroidales</taxon>
        <taxon>Bacteroidaceae</taxon>
        <taxon>Bacteroides</taxon>
    </lineage>
</organism>
<accession>A0A449I2W2</accession>
<evidence type="ECO:0000313" key="2">
    <source>
        <dbReference type="Proteomes" id="UP000396835"/>
    </source>
</evidence>
<reference evidence="1 2" key="1">
    <citation type="submission" date="2019-02" db="EMBL/GenBank/DDBJ databases">
        <authorList>
            <consortium name="Pathogen Informatics"/>
        </authorList>
    </citation>
    <scope>NUCLEOTIDE SEQUENCE [LARGE SCALE GENOMIC DNA]</scope>
    <source>
        <strain evidence="1 2">3012STDY7078512</strain>
    </source>
</reference>
<gene>
    <name evidence="1" type="ORF">NCTC7812_01266</name>
</gene>
<dbReference type="AlphaFoldDB" id="A0A449I2W2"/>
<dbReference type="EMBL" id="CAACYH010000004">
    <property type="protein sequence ID" value="VFB13738.1"/>
    <property type="molecule type" value="Genomic_DNA"/>
</dbReference>
<evidence type="ECO:0000313" key="1">
    <source>
        <dbReference type="EMBL" id="VFB13738.1"/>
    </source>
</evidence>
<name>A0A449I2W2_9BACE</name>
<dbReference type="Proteomes" id="UP000396835">
    <property type="component" value="Unassembled WGS sequence"/>
</dbReference>